<dbReference type="Proteomes" id="UP000305202">
    <property type="component" value="Unassembled WGS sequence"/>
</dbReference>
<dbReference type="EMBL" id="SZPQ01000030">
    <property type="protein sequence ID" value="TKI04306.1"/>
    <property type="molecule type" value="Genomic_DNA"/>
</dbReference>
<protein>
    <submittedName>
        <fullName evidence="2">Uncharacterized protein</fullName>
    </submittedName>
</protein>
<organism evidence="2 3">
    <name type="scientific">Martelella alba</name>
    <dbReference type="NCBI Taxonomy" id="2590451"/>
    <lineage>
        <taxon>Bacteria</taxon>
        <taxon>Pseudomonadati</taxon>
        <taxon>Pseudomonadota</taxon>
        <taxon>Alphaproteobacteria</taxon>
        <taxon>Hyphomicrobiales</taxon>
        <taxon>Aurantimonadaceae</taxon>
        <taxon>Martelella</taxon>
    </lineage>
</organism>
<keyword evidence="1" id="KW-0472">Membrane</keyword>
<name>A0ABY2SGL3_9HYPH</name>
<feature type="transmembrane region" description="Helical" evidence="1">
    <location>
        <begin position="66"/>
        <end position="88"/>
    </location>
</feature>
<evidence type="ECO:0000256" key="1">
    <source>
        <dbReference type="SAM" id="Phobius"/>
    </source>
</evidence>
<keyword evidence="1" id="KW-1133">Transmembrane helix</keyword>
<feature type="transmembrane region" description="Helical" evidence="1">
    <location>
        <begin position="41"/>
        <end position="60"/>
    </location>
</feature>
<evidence type="ECO:0000313" key="3">
    <source>
        <dbReference type="Proteomes" id="UP000305202"/>
    </source>
</evidence>
<dbReference type="RefSeq" id="WP_136991619.1">
    <property type="nucleotide sequence ID" value="NZ_SZPQ01000030.1"/>
</dbReference>
<proteinExistence type="predicted"/>
<reference evidence="2 3" key="1">
    <citation type="submission" date="2019-04" db="EMBL/GenBank/DDBJ databases">
        <authorList>
            <person name="Li M."/>
            <person name="Gao C."/>
        </authorList>
    </citation>
    <scope>NUCLEOTIDE SEQUENCE [LARGE SCALE GENOMIC DNA]</scope>
    <source>
        <strain evidence="2 3">BGMRC 2031</strain>
    </source>
</reference>
<gene>
    <name evidence="2" type="ORF">FCN80_18360</name>
</gene>
<evidence type="ECO:0000313" key="2">
    <source>
        <dbReference type="EMBL" id="TKI04306.1"/>
    </source>
</evidence>
<sequence>MNERSQQRWLHEVFKAGEIMKLSRPLSPGRLSTIALIRRELCLMIVAGLMISLLIAWATVGLFDAVFLLRFCYASMGIVSLNIIAYLVKVARHSIS</sequence>
<accession>A0ABY2SGL3</accession>
<keyword evidence="3" id="KW-1185">Reference proteome</keyword>
<keyword evidence="1" id="KW-0812">Transmembrane</keyword>
<comment type="caution">
    <text evidence="2">The sequence shown here is derived from an EMBL/GenBank/DDBJ whole genome shotgun (WGS) entry which is preliminary data.</text>
</comment>